<evidence type="ECO:0000259" key="18">
    <source>
        <dbReference type="PROSITE" id="PS51669"/>
    </source>
</evidence>
<keyword evidence="10 20" id="KW-0560">Oxidoreductase</keyword>
<dbReference type="Gene3D" id="3.40.50.740">
    <property type="match status" value="1"/>
</dbReference>
<dbReference type="Pfam" id="PF13510">
    <property type="entry name" value="Fer2_4"/>
    <property type="match status" value="1"/>
</dbReference>
<dbReference type="RefSeq" id="WP_099324595.1">
    <property type="nucleotide sequence ID" value="NZ_CP049055.1"/>
</dbReference>
<protein>
    <submittedName>
        <fullName evidence="21">NAD-dependent formate dehydrogenase alpha subunit / selenocysteine-containing</fullName>
    </submittedName>
    <submittedName>
        <fullName evidence="20">Similar to molybdopterin oxidoreductase, molybdopterin-containing subunit/ NuoG subunit of NADH dehydrogenase I</fullName>
        <ecNumber evidence="20">1.6.5.3</ecNumber>
    </submittedName>
</protein>
<keyword evidence="7" id="KW-0479">Metal-binding</keyword>
<evidence type="ECO:0000256" key="11">
    <source>
        <dbReference type="ARBA" id="ARBA00023004"/>
    </source>
</evidence>
<gene>
    <name evidence="20" type="primary">nuoG</name>
    <name evidence="22" type="synonym">fdhA_1</name>
    <name evidence="21" type="ORF">KsCSTR_09620</name>
    <name evidence="22" type="ORF">KSMBR1_1329</name>
    <name evidence="20" type="ORF">kustd1550</name>
</gene>
<dbReference type="NCBIfam" id="TIGR01591">
    <property type="entry name" value="Fdh-alpha"/>
    <property type="match status" value="1"/>
</dbReference>
<keyword evidence="8" id="KW-0677">Repeat</keyword>
<dbReference type="InterPro" id="IPR006657">
    <property type="entry name" value="MoPterin_dinucl-bd_dom"/>
</dbReference>
<dbReference type="GO" id="GO:0008863">
    <property type="term" value="F:formate dehydrogenase (NAD+) activity"/>
    <property type="evidence" value="ECO:0007669"/>
    <property type="project" value="InterPro"/>
</dbReference>
<organism evidence="20">
    <name type="scientific">Kuenenia stuttgartiensis</name>
    <dbReference type="NCBI Taxonomy" id="174633"/>
    <lineage>
        <taxon>Bacteria</taxon>
        <taxon>Pseudomonadati</taxon>
        <taxon>Planctomycetota</taxon>
        <taxon>Candidatus Brocadiia</taxon>
        <taxon>Candidatus Brocadiales</taxon>
        <taxon>Candidatus Brocadiaceae</taxon>
        <taxon>Candidatus Kuenenia</taxon>
    </lineage>
</organism>
<dbReference type="GO" id="GO:0015942">
    <property type="term" value="P:formate metabolic process"/>
    <property type="evidence" value="ECO:0007669"/>
    <property type="project" value="InterPro"/>
</dbReference>
<dbReference type="FunFam" id="3.40.228.10:FF:000002">
    <property type="entry name" value="Formate dehydrogenase subunit alpha"/>
    <property type="match status" value="1"/>
</dbReference>
<dbReference type="InterPro" id="IPR027467">
    <property type="entry name" value="MopterinOxRdtase_cofactor_BS"/>
</dbReference>
<dbReference type="Gene3D" id="3.30.70.20">
    <property type="match status" value="1"/>
</dbReference>
<dbReference type="SUPFAM" id="SSF54292">
    <property type="entry name" value="2Fe-2S ferredoxin-like"/>
    <property type="match status" value="1"/>
</dbReference>
<dbReference type="Pfam" id="PF22117">
    <property type="entry name" value="Fer4_Nqo3"/>
    <property type="match status" value="1"/>
</dbReference>
<name>Q1PYY4_KUEST</name>
<evidence type="ECO:0000256" key="8">
    <source>
        <dbReference type="ARBA" id="ARBA00022737"/>
    </source>
</evidence>
<dbReference type="PANTHER" id="PTHR43105:SF14">
    <property type="entry name" value="FORMATE DEHYDROGENASE H"/>
    <property type="match status" value="1"/>
</dbReference>
<dbReference type="SUPFAM" id="SSF53706">
    <property type="entry name" value="Formate dehydrogenase/DMSO reductase, domains 1-3"/>
    <property type="match status" value="1"/>
</dbReference>
<dbReference type="InterPro" id="IPR019574">
    <property type="entry name" value="NADH_UbQ_OxRdtase_Gsu_4Fe4S-bd"/>
</dbReference>
<dbReference type="Gene3D" id="3.40.228.10">
    <property type="entry name" value="Dimethylsulfoxide Reductase, domain 2"/>
    <property type="match status" value="1"/>
</dbReference>
<dbReference type="PROSITE" id="PS00551">
    <property type="entry name" value="MOLYBDOPTERIN_PROK_1"/>
    <property type="match status" value="1"/>
</dbReference>
<dbReference type="PANTHER" id="PTHR43105">
    <property type="entry name" value="RESPIRATORY NITRATE REDUCTASE"/>
    <property type="match status" value="1"/>
</dbReference>
<dbReference type="InterPro" id="IPR006963">
    <property type="entry name" value="Mopterin_OxRdtase_4Fe-4S_dom"/>
</dbReference>
<keyword evidence="5" id="KW-0004">4Fe-4S</keyword>
<evidence type="ECO:0000313" key="21">
    <source>
        <dbReference type="EMBL" id="QII10341.1"/>
    </source>
</evidence>
<dbReference type="Pfam" id="PF10588">
    <property type="entry name" value="NADH-G_4Fe-4S_3"/>
    <property type="match status" value="1"/>
</dbReference>
<dbReference type="InterPro" id="IPR017900">
    <property type="entry name" value="4Fe4S_Fe_S_CS"/>
</dbReference>
<feature type="domain" description="2Fe-2S ferredoxin-type" evidence="16">
    <location>
        <begin position="1"/>
        <end position="78"/>
    </location>
</feature>
<dbReference type="EMBL" id="LT934425">
    <property type="protein sequence ID" value="SOH03830.1"/>
    <property type="molecule type" value="Genomic_DNA"/>
</dbReference>
<dbReference type="InterPro" id="IPR009010">
    <property type="entry name" value="Asp_de-COase-like_dom_sf"/>
</dbReference>
<evidence type="ECO:0000256" key="15">
    <source>
        <dbReference type="ARBA" id="ARBA00034078"/>
    </source>
</evidence>
<evidence type="ECO:0000256" key="6">
    <source>
        <dbReference type="ARBA" id="ARBA00022714"/>
    </source>
</evidence>
<evidence type="ECO:0000256" key="10">
    <source>
        <dbReference type="ARBA" id="ARBA00023002"/>
    </source>
</evidence>
<dbReference type="InterPro" id="IPR006656">
    <property type="entry name" value="Mopterin_OxRdtase"/>
</dbReference>
<dbReference type="Gene3D" id="2.20.25.90">
    <property type="entry name" value="ADC-like domains"/>
    <property type="match status" value="1"/>
</dbReference>
<dbReference type="CDD" id="cd02753">
    <property type="entry name" value="MopB_Formate-Dh-H"/>
    <property type="match status" value="1"/>
</dbReference>
<evidence type="ECO:0000256" key="7">
    <source>
        <dbReference type="ARBA" id="ARBA00022723"/>
    </source>
</evidence>
<evidence type="ECO:0000256" key="3">
    <source>
        <dbReference type="ARBA" id="ARBA00005404"/>
    </source>
</evidence>
<dbReference type="OrthoDB" id="9805142at2"/>
<dbReference type="SUPFAM" id="SSF54862">
    <property type="entry name" value="4Fe-4S ferredoxins"/>
    <property type="match status" value="1"/>
</dbReference>
<accession>Q1PYY4</accession>
<keyword evidence="11" id="KW-0408">Iron</keyword>
<dbReference type="SMART" id="SM00929">
    <property type="entry name" value="NADH-G_4Fe-4S_3"/>
    <property type="match status" value="1"/>
</dbReference>
<evidence type="ECO:0000259" key="19">
    <source>
        <dbReference type="PROSITE" id="PS51839"/>
    </source>
</evidence>
<feature type="domain" description="4Fe-4S ferredoxin-type" evidence="17">
    <location>
        <begin position="180"/>
        <end position="209"/>
    </location>
</feature>
<dbReference type="SMART" id="SM00926">
    <property type="entry name" value="Molybdop_Fe4S4"/>
    <property type="match status" value="1"/>
</dbReference>
<keyword evidence="13" id="KW-0520">NAD</keyword>
<dbReference type="PIRSF" id="PIRSF036643">
    <property type="entry name" value="FDH_alpha"/>
    <property type="match status" value="1"/>
</dbReference>
<dbReference type="CDD" id="cd00207">
    <property type="entry name" value="fer2"/>
    <property type="match status" value="1"/>
</dbReference>
<dbReference type="InterPro" id="IPR036010">
    <property type="entry name" value="2Fe-2S_ferredoxin-like_sf"/>
</dbReference>
<comment type="cofactor">
    <cofactor evidence="1">
        <name>[4Fe-4S] cluster</name>
        <dbReference type="ChEBI" id="CHEBI:49883"/>
    </cofactor>
</comment>
<evidence type="ECO:0000313" key="20">
    <source>
        <dbReference type="EMBL" id="CAJ72295.1"/>
    </source>
</evidence>
<evidence type="ECO:0000256" key="5">
    <source>
        <dbReference type="ARBA" id="ARBA00022485"/>
    </source>
</evidence>
<comment type="subcellular location">
    <subcellularLocation>
        <location evidence="2">Membrane</location>
    </subcellularLocation>
</comment>
<dbReference type="Proteomes" id="UP000221734">
    <property type="component" value="Chromosome Kuenenia_stuttgartiensis_MBR1"/>
</dbReference>
<dbReference type="GO" id="GO:0046872">
    <property type="term" value="F:metal ion binding"/>
    <property type="evidence" value="ECO:0007669"/>
    <property type="project" value="UniProtKB-KW"/>
</dbReference>
<dbReference type="GO" id="GO:0016020">
    <property type="term" value="C:membrane"/>
    <property type="evidence" value="ECO:0007669"/>
    <property type="project" value="UniProtKB-SubCell"/>
</dbReference>
<evidence type="ECO:0000313" key="24">
    <source>
        <dbReference type="Proteomes" id="UP000501926"/>
    </source>
</evidence>
<evidence type="ECO:0000256" key="4">
    <source>
        <dbReference type="ARBA" id="ARBA00007023"/>
    </source>
</evidence>
<dbReference type="Pfam" id="PF04879">
    <property type="entry name" value="Molybdop_Fe4S4"/>
    <property type="match status" value="1"/>
</dbReference>
<feature type="domain" description="4Fe-4S His(Cys)3-ligated-type" evidence="19">
    <location>
        <begin position="78"/>
        <end position="117"/>
    </location>
</feature>
<keyword evidence="23" id="KW-1185">Reference proteome</keyword>
<comment type="cofactor">
    <cofactor evidence="15">
        <name>[2Fe-2S] cluster</name>
        <dbReference type="ChEBI" id="CHEBI:190135"/>
    </cofactor>
</comment>
<dbReference type="PROSITE" id="PS51669">
    <property type="entry name" value="4FE4S_MOW_BIS_MGD"/>
    <property type="match status" value="1"/>
</dbReference>
<dbReference type="GO" id="GO:0051539">
    <property type="term" value="F:4 iron, 4 sulfur cluster binding"/>
    <property type="evidence" value="ECO:0007669"/>
    <property type="project" value="UniProtKB-KW"/>
</dbReference>
<dbReference type="InterPro" id="IPR054351">
    <property type="entry name" value="NADH_UbQ_OxRdtase_ferredoxin"/>
</dbReference>
<keyword evidence="9" id="KW-1278">Translocase</keyword>
<evidence type="ECO:0000313" key="23">
    <source>
        <dbReference type="Proteomes" id="UP000221734"/>
    </source>
</evidence>
<dbReference type="EMBL" id="CP049055">
    <property type="protein sequence ID" value="QII10341.1"/>
    <property type="molecule type" value="Genomic_DNA"/>
</dbReference>
<dbReference type="Gene3D" id="2.40.40.20">
    <property type="match status" value="1"/>
</dbReference>
<comment type="similarity">
    <text evidence="4">In the C-terminal section; belongs to the prokaryotic molybdopterin-containing oxidoreductase family.</text>
</comment>
<dbReference type="FunFam" id="3.10.20.740:FF:000004">
    <property type="entry name" value="NADH-quinone oxidoreductase"/>
    <property type="match status" value="1"/>
</dbReference>
<dbReference type="EMBL" id="CT573072">
    <property type="protein sequence ID" value="CAJ72295.1"/>
    <property type="molecule type" value="Genomic_DNA"/>
</dbReference>
<evidence type="ECO:0000259" key="16">
    <source>
        <dbReference type="PROSITE" id="PS51085"/>
    </source>
</evidence>
<comment type="similarity">
    <text evidence="3">Belongs to the complex I 75 kDa subunit family.</text>
</comment>
<dbReference type="Gene3D" id="3.10.20.740">
    <property type="match status" value="1"/>
</dbReference>
<dbReference type="AlphaFoldDB" id="Q1PYY4"/>
<dbReference type="InterPro" id="IPR041924">
    <property type="entry name" value="Formate_Dh-H_N"/>
</dbReference>
<evidence type="ECO:0000256" key="14">
    <source>
        <dbReference type="ARBA" id="ARBA00023136"/>
    </source>
</evidence>
<dbReference type="Proteomes" id="UP000501926">
    <property type="component" value="Chromosome"/>
</dbReference>
<dbReference type="InterPro" id="IPR050123">
    <property type="entry name" value="Prok_molybdopt-oxidoreductase"/>
</dbReference>
<sequence>MTTVIIDGKRVEADPSQTILEAARRVGIRIPTLCHDPRLKPSGACRICVVEVEGKDNLAASCATPVSEGMKVSTRSEAVLRSRRLNLELLWSNHPNDCLTCDKAGECSLQNLMYEYDVKTSRFVKQNPVPAPDESNPAIYRDMNKCIMCGKCVRICDEVQGQHVWTFSDRGIKTRVSTAFEKSMQDGGCVFCGHCVSVCPVGALMDKPVMKKARSWETRKVRTVCSYCGVGCSLVLHIKNNEILQVTADINSAPNYGSLCVKGRYGFEFYSSKDRLKTPLVRDNINEPFREASWEEAIGLVAKRFSEIKKKYGPDSFGCLSSSRGTNEENFLAQKFTRVVMGTNNMDNCARVCHAPSVTGLRAALGSGAATNSLADIEGAEVLIVSGSNTTEAHPVAALKIKKAVRQNGAKLIVIDPRKIELVKYADIHLQLRAGTNVALINGLLHVIIKEGLQNDDFIERRTENFEMLKQVVSKYTPEETEAITGVPKEDIIKAARMYAGTNKGMIIYGLGMTEHKAGSHGVMSLANLALITGNVGRPNTGINPLRGQNNVQGSCDMGALPDVYACYQRVDDPEANRKHAEAWKVKKLPEKPGLKEPQMYRAIESGDLKAMYIIGYDPAISQADINKVRASISKLEFLVVQELFMTETAKLAHVVLPTSCYFEKDGTFTNAERRVRRLHKAIPLPEGTKSDWDIICSIATAMGYPMSYNHPSEIMDEIAKLTPDMAGINYKRLEGDGLVWPVWDMNHPGTPILHKDTFKRGRGMFNDLMYTPSEELPDEEYPLLLTTGRRLYQYNNGSMSLRNPEICAINSEEFMEIHPADAAKLDIKSGEKVKVSSRRGSLEVKTELTEKSRLGSVFLSFHYPETPTNVLTGPGEDMLALTPEYKVCAVKVEKM</sequence>
<dbReference type="SUPFAM" id="SSF50692">
    <property type="entry name" value="ADC-like"/>
    <property type="match status" value="1"/>
</dbReference>
<dbReference type="Pfam" id="PF01568">
    <property type="entry name" value="Molydop_binding"/>
    <property type="match status" value="1"/>
</dbReference>
<evidence type="ECO:0000256" key="9">
    <source>
        <dbReference type="ARBA" id="ARBA00022967"/>
    </source>
</evidence>
<dbReference type="PROSITE" id="PS00198">
    <property type="entry name" value="4FE4S_FER_1"/>
    <property type="match status" value="1"/>
</dbReference>
<keyword evidence="6" id="KW-0001">2Fe-2S</keyword>
<dbReference type="EC" id="1.6.5.3" evidence="20"/>
<reference evidence="21 24" key="5">
    <citation type="submission" date="2020-02" db="EMBL/GenBank/DDBJ databases">
        <title>Newly sequenced genome of strain CSTR1 showed variability in Candidatus Kuenenia stuttgartiensis genomes.</title>
        <authorList>
            <person name="Ding C."/>
            <person name="Adrian L."/>
        </authorList>
    </citation>
    <scope>NUCLEOTIDE SEQUENCE [LARGE SCALE GENOMIC DNA]</scope>
    <source>
        <strain evidence="21 24">CSTR1</strain>
    </source>
</reference>
<dbReference type="PROSITE" id="PS51379">
    <property type="entry name" value="4FE4S_FER_2"/>
    <property type="match status" value="2"/>
</dbReference>
<feature type="domain" description="4Fe-4S ferredoxin-type" evidence="17">
    <location>
        <begin position="137"/>
        <end position="156"/>
    </location>
</feature>
<evidence type="ECO:0000256" key="13">
    <source>
        <dbReference type="ARBA" id="ARBA00023027"/>
    </source>
</evidence>
<dbReference type="Pfam" id="PF00384">
    <property type="entry name" value="Molybdopterin"/>
    <property type="match status" value="1"/>
</dbReference>
<dbReference type="InterPro" id="IPR006478">
    <property type="entry name" value="Formate_DH_asu"/>
</dbReference>
<dbReference type="PROSITE" id="PS51839">
    <property type="entry name" value="4FE4S_HC3"/>
    <property type="match status" value="1"/>
</dbReference>
<dbReference type="GO" id="GO:0022904">
    <property type="term" value="P:respiratory electron transport chain"/>
    <property type="evidence" value="ECO:0007669"/>
    <property type="project" value="TreeGrafter"/>
</dbReference>
<keyword evidence="12" id="KW-0411">Iron-sulfur</keyword>
<dbReference type="GO" id="GO:0051537">
    <property type="term" value="F:2 iron, 2 sulfur cluster binding"/>
    <property type="evidence" value="ECO:0007669"/>
    <property type="project" value="UniProtKB-KW"/>
</dbReference>
<reference evidence="20" key="1">
    <citation type="journal article" date="2006" name="Nature">
        <title>Deciphering the evolution and metabolism of an anammox bacterium from a community genome.</title>
        <authorList>
            <person name="Strous M."/>
            <person name="Pelletier E."/>
            <person name="Mangenot S."/>
            <person name="Rattei T."/>
            <person name="Lehner A."/>
            <person name="Taylor M.W."/>
            <person name="Horn M."/>
            <person name="Daims H."/>
            <person name="Bartol-Mavel D."/>
            <person name="Wincker P."/>
            <person name="Barbe V."/>
            <person name="Fonknechten N."/>
            <person name="Vallenet D."/>
            <person name="Segurens B."/>
            <person name="Schenowitz-Truong C."/>
            <person name="Medigue C."/>
            <person name="Collingro A."/>
            <person name="Snel B."/>
            <person name="Dutilh B.E."/>
            <person name="OpDenCamp H.J.M."/>
            <person name="vanDerDrift C."/>
            <person name="Cirpus I."/>
            <person name="vanDePas-Schoonen K.T."/>
            <person name="Harhangi H.R."/>
            <person name="vanNiftrik L."/>
            <person name="Schmid M."/>
            <person name="Keltjens J."/>
            <person name="vanDeVossenberg J."/>
            <person name="Kartal B."/>
            <person name="Meier H."/>
            <person name="Frishman D."/>
            <person name="Huynen M.A."/>
            <person name="Mewes H."/>
            <person name="Weissenbach J."/>
            <person name="Jetten M.S.M."/>
            <person name="Wagner M."/>
            <person name="LePaslier D."/>
        </authorList>
    </citation>
    <scope>NUCLEOTIDE SEQUENCE</scope>
</reference>
<evidence type="ECO:0000256" key="12">
    <source>
        <dbReference type="ARBA" id="ARBA00023014"/>
    </source>
</evidence>
<proteinExistence type="inferred from homology"/>
<dbReference type="KEGG" id="kst:KSMBR1_1329"/>
<reference evidence="22" key="3">
    <citation type="submission" date="2017-10" db="EMBL/GenBank/DDBJ databases">
        <authorList>
            <person name="Banno H."/>
            <person name="Chua N.-H."/>
        </authorList>
    </citation>
    <scope>NUCLEOTIDE SEQUENCE [LARGE SCALE GENOMIC DNA]</scope>
    <source>
        <strain evidence="22">Kuenenia_mbr1_ru-nijmegen</strain>
    </source>
</reference>
<reference evidence="20" key="2">
    <citation type="submission" date="2006-01" db="EMBL/GenBank/DDBJ databases">
        <authorList>
            <person name="Genoscope"/>
        </authorList>
    </citation>
    <scope>NUCLEOTIDE SEQUENCE</scope>
</reference>
<keyword evidence="14" id="KW-0472">Membrane</keyword>
<reference evidence="23" key="4">
    <citation type="submission" date="2017-10" db="EMBL/GenBank/DDBJ databases">
        <authorList>
            <person name="Frank J."/>
        </authorList>
    </citation>
    <scope>NUCLEOTIDE SEQUENCE [LARGE SCALE GENOMIC DNA]</scope>
</reference>
<feature type="domain" description="4Fe-4S Mo/W bis-MGD-type" evidence="18">
    <location>
        <begin position="218"/>
        <end position="274"/>
    </location>
</feature>
<dbReference type="FunFam" id="3.30.70.20:FF:000035">
    <property type="entry name" value="Iron hydrogenase 1"/>
    <property type="match status" value="1"/>
</dbReference>
<evidence type="ECO:0000313" key="22">
    <source>
        <dbReference type="EMBL" id="SOH03830.1"/>
    </source>
</evidence>
<dbReference type="GO" id="GO:0043546">
    <property type="term" value="F:molybdopterin cofactor binding"/>
    <property type="evidence" value="ECO:0007669"/>
    <property type="project" value="InterPro"/>
</dbReference>
<evidence type="ECO:0000259" key="17">
    <source>
        <dbReference type="PROSITE" id="PS51379"/>
    </source>
</evidence>
<dbReference type="InterPro" id="IPR001041">
    <property type="entry name" value="2Fe-2S_ferredoxin-type"/>
</dbReference>
<evidence type="ECO:0000256" key="2">
    <source>
        <dbReference type="ARBA" id="ARBA00004370"/>
    </source>
</evidence>
<dbReference type="GO" id="GO:0003954">
    <property type="term" value="F:NADH dehydrogenase activity"/>
    <property type="evidence" value="ECO:0007669"/>
    <property type="project" value="TreeGrafter"/>
</dbReference>
<dbReference type="InterPro" id="IPR017896">
    <property type="entry name" value="4Fe4S_Fe-S-bd"/>
</dbReference>
<dbReference type="PROSITE" id="PS51085">
    <property type="entry name" value="2FE2S_FER_2"/>
    <property type="match status" value="1"/>
</dbReference>
<evidence type="ECO:0000256" key="1">
    <source>
        <dbReference type="ARBA" id="ARBA00001966"/>
    </source>
</evidence>